<evidence type="ECO:0000259" key="15">
    <source>
        <dbReference type="PROSITE" id="PS50235"/>
    </source>
</evidence>
<keyword evidence="9 11" id="KW-0788">Thiol protease</keyword>
<evidence type="ECO:0000256" key="7">
    <source>
        <dbReference type="ARBA" id="ARBA00022786"/>
    </source>
</evidence>
<dbReference type="PANTHER" id="PTHR21646:SF10">
    <property type="entry name" value="UBIQUITIN CARBOXYL-TERMINAL HYDROLASE 14"/>
    <property type="match status" value="1"/>
</dbReference>
<dbReference type="Proteomes" id="UP000694941">
    <property type="component" value="Unplaced"/>
</dbReference>
<evidence type="ECO:0000313" key="18">
    <source>
        <dbReference type="RefSeq" id="XP_022248483.1"/>
    </source>
</evidence>
<dbReference type="Pfam" id="PF00627">
    <property type="entry name" value="UBA"/>
    <property type="match status" value="2"/>
</dbReference>
<dbReference type="Pfam" id="PF00443">
    <property type="entry name" value="UCH"/>
    <property type="match status" value="1"/>
</dbReference>
<sequence>MEILNQHLSKIRTPLGGEQVFKDECVFSFETPDSENGLFICLNTFLGFGHNHVERHYQKTGNAVYLHIKRIKKELKQDNGCGDETKKPTRLAIGVEGGFIPEEGTKYEVLDFTSIVVLPDFIEIPLPNPDLPELVQLSVASILAAQSPTRAGEASALEGTWDGEKRKVSKYADTLVQLDNDLRIPPKGWKCERCDKTDNLWLNLTDGKILCGRRFFDGSGGNNHAVDHFKETGYPLAVKLGTITPSGGDVFSYDEDDMVEDPNLAKHLAHFGINVTQMEKTEKSMIELEIDMNQRIGEWAILQESGSHLVPMYGPGYTGLSNLGNSCYMNSVMQVVFSIPDFQKIYFENAERIFDSATADPARDFTVQMAKLGHGLLSGDYSKPPPDDTVDGNISNKNQPGIKPSMFKTLIGRGHPEFSTKRQQDAQEYFLHLVNVIERHSRGRENPAECFKFEIEERLQCVKSGKVKYTKRIDYLLSLPIPLDLAVNKDEVAAFEAKKAVIEARGEKIDPNAVIRPKIPLSVCLENFAAPETLEDFFSTAINAKSTALKTTTIKTFPDYLMIQLKKFTLADDWVPKKLDISVDVPDILDLSFLRGKGLQEGEEELPDPKPDEPEFDHAVLTQLFDMGFPQEACKKALYNTENEDFADPFIPVGSLKDNTKDDFVPNIEALVTIVSMGFSQDQAKKALKETDNNVERALDWIFSHSDELEPTPMETETGSSSTVQFRDGREKYQLIAFISHMGSSTLVGHYVCHILKEGRWVIYNDNKVALSEHPPKDLAYLYVFKRL</sequence>
<keyword evidence="8 11" id="KW-0378">Hydrolase</keyword>
<proteinExistence type="inferred from homology"/>
<dbReference type="InterPro" id="IPR041432">
    <property type="entry name" value="UBP13_Znf-UBP_var"/>
</dbReference>
<dbReference type="InterPro" id="IPR001394">
    <property type="entry name" value="Peptidase_C19_UCH"/>
</dbReference>
<evidence type="ECO:0000256" key="3">
    <source>
        <dbReference type="ARBA" id="ARBA00022670"/>
    </source>
</evidence>
<dbReference type="PANTHER" id="PTHR21646">
    <property type="entry name" value="UBIQUITIN CARBOXYL-TERMINAL HYDROLASE"/>
    <property type="match status" value="1"/>
</dbReference>
<dbReference type="InterPro" id="IPR018200">
    <property type="entry name" value="USP_CS"/>
</dbReference>
<evidence type="ECO:0000256" key="9">
    <source>
        <dbReference type="ARBA" id="ARBA00022807"/>
    </source>
</evidence>
<comment type="catalytic activity">
    <reaction evidence="1 11 13">
        <text>Thiol-dependent hydrolysis of ester, thioester, amide, peptide and isopeptide bonds formed by the C-terminal Gly of ubiquitin (a 76-residue protein attached to proteins as an intracellular targeting signal).</text>
        <dbReference type="EC" id="3.4.19.12"/>
    </reaction>
</comment>
<dbReference type="InterPro" id="IPR013083">
    <property type="entry name" value="Znf_RING/FYVE/PHD"/>
</dbReference>
<keyword evidence="6 12" id="KW-0863">Zinc-finger</keyword>
<dbReference type="InterPro" id="IPR015940">
    <property type="entry name" value="UBA"/>
</dbReference>
<dbReference type="RefSeq" id="XP_022248483.1">
    <property type="nucleotide sequence ID" value="XM_022392775.1"/>
</dbReference>
<evidence type="ECO:0000256" key="13">
    <source>
        <dbReference type="RuleBase" id="RU366025"/>
    </source>
</evidence>
<keyword evidence="7 11" id="KW-0833">Ubl conjugation pathway</keyword>
<dbReference type="InterPro" id="IPR050185">
    <property type="entry name" value="Ub_carboxyl-term_hydrolase"/>
</dbReference>
<gene>
    <name evidence="18" type="primary">LOC106464967</name>
</gene>
<evidence type="ECO:0000256" key="1">
    <source>
        <dbReference type="ARBA" id="ARBA00000707"/>
    </source>
</evidence>
<feature type="domain" description="UBA" evidence="14">
    <location>
        <begin position="615"/>
        <end position="654"/>
    </location>
</feature>
<dbReference type="PROSITE" id="PS50235">
    <property type="entry name" value="USP_3"/>
    <property type="match status" value="1"/>
</dbReference>
<dbReference type="CDD" id="cd14386">
    <property type="entry name" value="UBA2_UBP5"/>
    <property type="match status" value="1"/>
</dbReference>
<name>A0ABM1SXX7_LIMPO</name>
<dbReference type="PIRSF" id="PIRSF016308">
    <property type="entry name" value="UBP"/>
    <property type="match status" value="1"/>
</dbReference>
<feature type="domain" description="UBA" evidence="14">
    <location>
        <begin position="659"/>
        <end position="705"/>
    </location>
</feature>
<dbReference type="Pfam" id="PF02148">
    <property type="entry name" value="zf-UBP"/>
    <property type="match status" value="1"/>
</dbReference>
<dbReference type="InterPro" id="IPR028889">
    <property type="entry name" value="USP"/>
</dbReference>
<evidence type="ECO:0000256" key="5">
    <source>
        <dbReference type="ARBA" id="ARBA00022737"/>
    </source>
</evidence>
<dbReference type="GeneID" id="106464967"/>
<dbReference type="InterPro" id="IPR038765">
    <property type="entry name" value="Papain-like_cys_pep_sf"/>
</dbReference>
<dbReference type="PROSITE" id="PS50030">
    <property type="entry name" value="UBA"/>
    <property type="match status" value="2"/>
</dbReference>
<dbReference type="InterPro" id="IPR016652">
    <property type="entry name" value="Ubiquitinyl_hydrolase"/>
</dbReference>
<dbReference type="PROSITE" id="PS00972">
    <property type="entry name" value="USP_1"/>
    <property type="match status" value="1"/>
</dbReference>
<evidence type="ECO:0000256" key="10">
    <source>
        <dbReference type="ARBA" id="ARBA00022833"/>
    </source>
</evidence>
<dbReference type="SUPFAM" id="SSF46934">
    <property type="entry name" value="UBA-like"/>
    <property type="match status" value="1"/>
</dbReference>
<evidence type="ECO:0000256" key="6">
    <source>
        <dbReference type="ARBA" id="ARBA00022771"/>
    </source>
</evidence>
<dbReference type="Pfam" id="PF17807">
    <property type="entry name" value="zf-UBP_var"/>
    <property type="match status" value="1"/>
</dbReference>
<dbReference type="Gene3D" id="3.30.40.10">
    <property type="entry name" value="Zinc/RING finger domain, C3HC4 (zinc finger)"/>
    <property type="match status" value="2"/>
</dbReference>
<dbReference type="CDD" id="cd02658">
    <property type="entry name" value="Peptidase_C19B"/>
    <property type="match status" value="1"/>
</dbReference>
<evidence type="ECO:0000256" key="8">
    <source>
        <dbReference type="ARBA" id="ARBA00022801"/>
    </source>
</evidence>
<dbReference type="SMART" id="SM00165">
    <property type="entry name" value="UBA"/>
    <property type="match status" value="2"/>
</dbReference>
<dbReference type="EC" id="3.4.19.12" evidence="11 13"/>
<evidence type="ECO:0000256" key="2">
    <source>
        <dbReference type="ARBA" id="ARBA00009085"/>
    </source>
</evidence>
<evidence type="ECO:0000313" key="17">
    <source>
        <dbReference type="Proteomes" id="UP000694941"/>
    </source>
</evidence>
<protein>
    <recommendedName>
        <fullName evidence="11 13">Ubiquitin carboxyl-terminal hydrolase</fullName>
        <ecNumber evidence="11 13">3.4.19.12</ecNumber>
    </recommendedName>
</protein>
<reference evidence="18" key="1">
    <citation type="submission" date="2025-08" db="UniProtKB">
        <authorList>
            <consortium name="RefSeq"/>
        </authorList>
    </citation>
    <scope>IDENTIFICATION</scope>
    <source>
        <tissue evidence="18">Muscle</tissue>
    </source>
</reference>
<dbReference type="SMART" id="SM00290">
    <property type="entry name" value="ZnF_UBP"/>
    <property type="match status" value="1"/>
</dbReference>
<keyword evidence="17" id="KW-1185">Reference proteome</keyword>
<keyword evidence="5" id="KW-0677">Repeat</keyword>
<dbReference type="PROSITE" id="PS00973">
    <property type="entry name" value="USP_2"/>
    <property type="match status" value="1"/>
</dbReference>
<dbReference type="Gene3D" id="3.90.70.10">
    <property type="entry name" value="Cysteine proteinases"/>
    <property type="match status" value="1"/>
</dbReference>
<accession>A0ABM1SXX7</accession>
<evidence type="ECO:0000256" key="11">
    <source>
        <dbReference type="PIRNR" id="PIRNR016308"/>
    </source>
</evidence>
<comment type="similarity">
    <text evidence="2 11 13">Belongs to the peptidase C19 family.</text>
</comment>
<dbReference type="PROSITE" id="PS50271">
    <property type="entry name" value="ZF_UBP"/>
    <property type="match status" value="1"/>
</dbReference>
<evidence type="ECO:0000259" key="14">
    <source>
        <dbReference type="PROSITE" id="PS50030"/>
    </source>
</evidence>
<keyword evidence="3 11" id="KW-0645">Protease</keyword>
<evidence type="ECO:0000256" key="4">
    <source>
        <dbReference type="ARBA" id="ARBA00022723"/>
    </source>
</evidence>
<dbReference type="SUPFAM" id="SSF54001">
    <property type="entry name" value="Cysteine proteinases"/>
    <property type="match status" value="1"/>
</dbReference>
<keyword evidence="4 11" id="KW-0479">Metal-binding</keyword>
<dbReference type="Gene3D" id="1.10.8.10">
    <property type="entry name" value="DNA helicase RuvA subunit, C-terminal domain"/>
    <property type="match status" value="2"/>
</dbReference>
<feature type="domain" description="USP" evidence="15">
    <location>
        <begin position="318"/>
        <end position="788"/>
    </location>
</feature>
<keyword evidence="10 11" id="KW-0862">Zinc</keyword>
<organism evidence="17 18">
    <name type="scientific">Limulus polyphemus</name>
    <name type="common">Atlantic horseshoe crab</name>
    <dbReference type="NCBI Taxonomy" id="6850"/>
    <lineage>
        <taxon>Eukaryota</taxon>
        <taxon>Metazoa</taxon>
        <taxon>Ecdysozoa</taxon>
        <taxon>Arthropoda</taxon>
        <taxon>Chelicerata</taxon>
        <taxon>Merostomata</taxon>
        <taxon>Xiphosura</taxon>
        <taxon>Limulidae</taxon>
        <taxon>Limulus</taxon>
    </lineage>
</organism>
<evidence type="ECO:0000259" key="16">
    <source>
        <dbReference type="PROSITE" id="PS50271"/>
    </source>
</evidence>
<dbReference type="InterPro" id="IPR001607">
    <property type="entry name" value="Znf_UBP"/>
</dbReference>
<dbReference type="SUPFAM" id="SSF57850">
    <property type="entry name" value="RING/U-box"/>
    <property type="match status" value="1"/>
</dbReference>
<feature type="domain" description="UBP-type" evidence="16">
    <location>
        <begin position="167"/>
        <end position="275"/>
    </location>
</feature>
<dbReference type="InterPro" id="IPR009060">
    <property type="entry name" value="UBA-like_sf"/>
</dbReference>
<evidence type="ECO:0000256" key="12">
    <source>
        <dbReference type="PROSITE-ProRule" id="PRU00502"/>
    </source>
</evidence>